<keyword evidence="1" id="KW-0863">Zinc-finger</keyword>
<reference evidence="5 6" key="1">
    <citation type="journal article" date="2010" name="Nature">
        <title>The Ectocarpus genome and the independent evolution of multicellularity in brown algae.</title>
        <authorList>
            <person name="Cock J.M."/>
            <person name="Sterck L."/>
            <person name="Rouze P."/>
            <person name="Scornet D."/>
            <person name="Allen A.E."/>
            <person name="Amoutzias G."/>
            <person name="Anthouard V."/>
            <person name="Artiguenave F."/>
            <person name="Aury J.M."/>
            <person name="Badger J.H."/>
            <person name="Beszteri B."/>
            <person name="Billiau K."/>
            <person name="Bonnet E."/>
            <person name="Bothwell J.H."/>
            <person name="Bowler C."/>
            <person name="Boyen C."/>
            <person name="Brownlee C."/>
            <person name="Carrano C.J."/>
            <person name="Charrier B."/>
            <person name="Cho G.Y."/>
            <person name="Coelho S.M."/>
            <person name="Collen J."/>
            <person name="Corre E."/>
            <person name="Da Silva C."/>
            <person name="Delage L."/>
            <person name="Delaroque N."/>
            <person name="Dittami S.M."/>
            <person name="Doulbeau S."/>
            <person name="Elias M."/>
            <person name="Farnham G."/>
            <person name="Gachon C.M."/>
            <person name="Gschloessl B."/>
            <person name="Heesch S."/>
            <person name="Jabbari K."/>
            <person name="Jubin C."/>
            <person name="Kawai H."/>
            <person name="Kimura K."/>
            <person name="Kloareg B."/>
            <person name="Kupper F.C."/>
            <person name="Lang D."/>
            <person name="Le Bail A."/>
            <person name="Leblanc C."/>
            <person name="Lerouge P."/>
            <person name="Lohr M."/>
            <person name="Lopez P.J."/>
            <person name="Martens C."/>
            <person name="Maumus F."/>
            <person name="Michel G."/>
            <person name="Miranda-Saavedra D."/>
            <person name="Morales J."/>
            <person name="Moreau H."/>
            <person name="Motomura T."/>
            <person name="Nagasato C."/>
            <person name="Napoli C.A."/>
            <person name="Nelson D.R."/>
            <person name="Nyvall-Collen P."/>
            <person name="Peters A.F."/>
            <person name="Pommier C."/>
            <person name="Potin P."/>
            <person name="Poulain J."/>
            <person name="Quesneville H."/>
            <person name="Read B."/>
            <person name="Rensing S.A."/>
            <person name="Ritter A."/>
            <person name="Rousvoal S."/>
            <person name="Samanta M."/>
            <person name="Samson G."/>
            <person name="Schroeder D.C."/>
            <person name="Segurens B."/>
            <person name="Strittmatter M."/>
            <person name="Tonon T."/>
            <person name="Tregear J.W."/>
            <person name="Valentin K."/>
            <person name="von Dassow P."/>
            <person name="Yamagishi T."/>
            <person name="Van de Peer Y."/>
            <person name="Wincker P."/>
        </authorList>
    </citation>
    <scope>NUCLEOTIDE SEQUENCE [LARGE SCALE GENOMIC DNA]</scope>
    <source>
        <strain evidence="6">Ec32 / CCAP1310/4</strain>
    </source>
</reference>
<feature type="compositionally biased region" description="Gly residues" evidence="2">
    <location>
        <begin position="117"/>
        <end position="127"/>
    </location>
</feature>
<dbReference type="Gene3D" id="3.30.1370.50">
    <property type="entry name" value="R3H-like domain"/>
    <property type="match status" value="1"/>
</dbReference>
<dbReference type="Pfam" id="PF25447">
    <property type="entry name" value="RING_ZNF598"/>
    <property type="match status" value="1"/>
</dbReference>
<feature type="region of interest" description="Disordered" evidence="2">
    <location>
        <begin position="23"/>
        <end position="167"/>
    </location>
</feature>
<dbReference type="InterPro" id="IPR041888">
    <property type="entry name" value="RING-HC_ZNF598/HEL2"/>
</dbReference>
<feature type="compositionally biased region" description="Low complexity" evidence="2">
    <location>
        <begin position="865"/>
        <end position="885"/>
    </location>
</feature>
<dbReference type="GO" id="GO:0003676">
    <property type="term" value="F:nucleic acid binding"/>
    <property type="evidence" value="ECO:0007669"/>
    <property type="project" value="UniProtKB-UniRule"/>
</dbReference>
<feature type="compositionally biased region" description="Gly residues" evidence="2">
    <location>
        <begin position="529"/>
        <end position="538"/>
    </location>
</feature>
<name>D8LKN7_ECTSI</name>
<feature type="compositionally biased region" description="Polar residues" evidence="2">
    <location>
        <begin position="440"/>
        <end position="454"/>
    </location>
</feature>
<dbReference type="SMART" id="SM00393">
    <property type="entry name" value="R3H"/>
    <property type="match status" value="1"/>
</dbReference>
<dbReference type="InterPro" id="IPR001841">
    <property type="entry name" value="Znf_RING"/>
</dbReference>
<feature type="compositionally biased region" description="Basic and acidic residues" evidence="2">
    <location>
        <begin position="888"/>
        <end position="907"/>
    </location>
</feature>
<dbReference type="SUPFAM" id="SSF82708">
    <property type="entry name" value="R3H domain"/>
    <property type="match status" value="1"/>
</dbReference>
<feature type="domain" description="R3H" evidence="4">
    <location>
        <begin position="665"/>
        <end position="728"/>
    </location>
</feature>
<accession>D8LKN7</accession>
<feature type="domain" description="RING-type" evidence="3">
    <location>
        <begin position="175"/>
        <end position="216"/>
    </location>
</feature>
<feature type="compositionally biased region" description="Gly residues" evidence="2">
    <location>
        <begin position="1081"/>
        <end position="1094"/>
    </location>
</feature>
<evidence type="ECO:0000256" key="2">
    <source>
        <dbReference type="SAM" id="MobiDB-lite"/>
    </source>
</evidence>
<dbReference type="CDD" id="cd16615">
    <property type="entry name" value="RING-HC_ZNF598"/>
    <property type="match status" value="1"/>
</dbReference>
<dbReference type="PROSITE" id="PS51061">
    <property type="entry name" value="R3H"/>
    <property type="match status" value="1"/>
</dbReference>
<dbReference type="GO" id="GO:0061630">
    <property type="term" value="F:ubiquitin protein ligase activity"/>
    <property type="evidence" value="ECO:0007669"/>
    <property type="project" value="InterPro"/>
</dbReference>
<dbReference type="EMBL" id="FN649734">
    <property type="protein sequence ID" value="CBN79636.1"/>
    <property type="molecule type" value="Genomic_DNA"/>
</dbReference>
<evidence type="ECO:0000259" key="4">
    <source>
        <dbReference type="PROSITE" id="PS51061"/>
    </source>
</evidence>
<dbReference type="InterPro" id="IPR036867">
    <property type="entry name" value="R3H_dom_sf"/>
</dbReference>
<feature type="region of interest" description="Disordered" evidence="2">
    <location>
        <begin position="1068"/>
        <end position="1210"/>
    </location>
</feature>
<feature type="region of interest" description="Disordered" evidence="2">
    <location>
        <begin position="440"/>
        <end position="595"/>
    </location>
</feature>
<dbReference type="InParanoid" id="D8LKN7"/>
<dbReference type="CDD" id="cd02325">
    <property type="entry name" value="R3H"/>
    <property type="match status" value="1"/>
</dbReference>
<feature type="region of interest" description="Disordered" evidence="2">
    <location>
        <begin position="840"/>
        <end position="960"/>
    </location>
</feature>
<dbReference type="GO" id="GO:0043022">
    <property type="term" value="F:ribosome binding"/>
    <property type="evidence" value="ECO:0007669"/>
    <property type="project" value="TreeGrafter"/>
</dbReference>
<feature type="compositionally biased region" description="Low complexity" evidence="2">
    <location>
        <begin position="135"/>
        <end position="147"/>
    </location>
</feature>
<protein>
    <recommendedName>
        <fullName evidence="7">RING-type E3 ubiquitin transferase</fullName>
    </recommendedName>
</protein>
<evidence type="ECO:0000259" key="3">
    <source>
        <dbReference type="PROSITE" id="PS50089"/>
    </source>
</evidence>
<feature type="compositionally biased region" description="Gly residues" evidence="2">
    <location>
        <begin position="943"/>
        <end position="960"/>
    </location>
</feature>
<evidence type="ECO:0000313" key="6">
    <source>
        <dbReference type="Proteomes" id="UP000002630"/>
    </source>
</evidence>
<dbReference type="Pfam" id="PF01424">
    <property type="entry name" value="R3H"/>
    <property type="match status" value="1"/>
</dbReference>
<feature type="compositionally biased region" description="Gly residues" evidence="2">
    <location>
        <begin position="148"/>
        <end position="161"/>
    </location>
</feature>
<dbReference type="OMA" id="CANEMEY"/>
<organism evidence="5 6">
    <name type="scientific">Ectocarpus siliculosus</name>
    <name type="common">Brown alga</name>
    <name type="synonym">Conferva siliculosa</name>
    <dbReference type="NCBI Taxonomy" id="2880"/>
    <lineage>
        <taxon>Eukaryota</taxon>
        <taxon>Sar</taxon>
        <taxon>Stramenopiles</taxon>
        <taxon>Ochrophyta</taxon>
        <taxon>PX clade</taxon>
        <taxon>Phaeophyceae</taxon>
        <taxon>Ectocarpales</taxon>
        <taxon>Ectocarpaceae</taxon>
        <taxon>Ectocarpus</taxon>
    </lineage>
</organism>
<evidence type="ECO:0008006" key="7">
    <source>
        <dbReference type="Google" id="ProtNLM"/>
    </source>
</evidence>
<feature type="region of interest" description="Disordered" evidence="2">
    <location>
        <begin position="741"/>
        <end position="818"/>
    </location>
</feature>
<keyword evidence="1" id="KW-0479">Metal-binding</keyword>
<dbReference type="PANTHER" id="PTHR22938">
    <property type="entry name" value="ZINC FINGER PROTEIN 598"/>
    <property type="match status" value="1"/>
</dbReference>
<feature type="compositionally biased region" description="Low complexity" evidence="2">
    <location>
        <begin position="914"/>
        <end position="932"/>
    </location>
</feature>
<feature type="compositionally biased region" description="Acidic residues" evidence="2">
    <location>
        <begin position="1103"/>
        <end position="1114"/>
    </location>
</feature>
<keyword evidence="1" id="KW-0862">Zinc</keyword>
<dbReference type="EMBL" id="FN648489">
    <property type="protein sequence ID" value="CBN79636.1"/>
    <property type="molecule type" value="Genomic_DNA"/>
</dbReference>
<evidence type="ECO:0000313" key="5">
    <source>
        <dbReference type="EMBL" id="CBN79636.1"/>
    </source>
</evidence>
<dbReference type="eggNOG" id="KOG2231">
    <property type="taxonomic scope" value="Eukaryota"/>
</dbReference>
<evidence type="ECO:0000256" key="1">
    <source>
        <dbReference type="PROSITE-ProRule" id="PRU00175"/>
    </source>
</evidence>
<dbReference type="Proteomes" id="UP000002630">
    <property type="component" value="Linkage Group LG09"/>
</dbReference>
<dbReference type="InterPro" id="IPR044288">
    <property type="entry name" value="ZNF598/HEL2"/>
</dbReference>
<keyword evidence="6" id="KW-1185">Reference proteome</keyword>
<dbReference type="AlphaFoldDB" id="D8LKN7"/>
<gene>
    <name evidence="5" type="ORF">Esi_0301_0006</name>
</gene>
<dbReference type="GO" id="GO:0072344">
    <property type="term" value="P:rescue of stalled ribosome"/>
    <property type="evidence" value="ECO:0007669"/>
    <property type="project" value="InterPro"/>
</dbReference>
<dbReference type="InterPro" id="IPR001374">
    <property type="entry name" value="R3H_dom"/>
</dbReference>
<feature type="compositionally biased region" description="Polar residues" evidence="2">
    <location>
        <begin position="769"/>
        <end position="778"/>
    </location>
</feature>
<dbReference type="PANTHER" id="PTHR22938:SF0">
    <property type="entry name" value="E3 UBIQUITIN-PROTEIN LIGASE ZNF598"/>
    <property type="match status" value="1"/>
</dbReference>
<feature type="compositionally biased region" description="Low complexity" evidence="2">
    <location>
        <begin position="23"/>
        <end position="40"/>
    </location>
</feature>
<dbReference type="GO" id="GO:0016567">
    <property type="term" value="P:protein ubiquitination"/>
    <property type="evidence" value="ECO:0007669"/>
    <property type="project" value="TreeGrafter"/>
</dbReference>
<sequence length="1210" mass="123764">MPAGGNGAAGTAPLSAAASTFVPSAAAAATTTTTSSAPSARPRSGHPEDDNDTRNGGRGGRRAKANNDCRRKTGRRNGGGDGATAPPHTDGEDTQAELQQGSNSNPSKRGGSKRGGRSGSKGRGGGRGRGDRGNAARNRNPNSSSRGAGRGGGGGGGGSGSGAVDQEEEGGRPLCIVCANEMEYFAVGECNHPGRCSTCAMRSRVLLKDRSCPECKTVQDRLVVAELPASGDAPRFETFNLWGDFAGPDSVFDDESGMVFYACRGHYDDLLRMRDPYCPVAGCKGAAAGGREGGKGCGVGGHELFPNIGALMEHMKGFHQRFLCQLCLEGRPLFLSEQEVFTASGLRKHEAKVEGGHPLCRFCNKRYFRGEPQLRDHLRTSHFLCDRGACRQRGVVSAFNTPSGFQAHLLEDHGITDRRAASAGGVGFNVRRAARDGTGLHTSYNSVADATTPTAPGESLAAPDPELDLAGGVVVPVPLTRGRESTVPSPGTTPAGRTRNLPSGGGSTAADPLQEAFPSLPTAPPRSSGGSGAGGAGGARQERHALSLVGKNIRPDHQRRGGGRAGGGAPTDSSVSSRGRGGGGHGSEEEEKEKRQLLRNKRLADALGIRAALGAGAAIGGAKVGTTASGATVAMGIGDGLDAIREHLTRTNYSTYLVSWARANRAELGKLERRLAELVSDPKGTSSQLKPMPSLDRKAAHELAAHYGLVTQSYDLEPKRYVSVIKQKGCRLPTRLLSSAARDPSYTGTDEVPATEGGGAAPVKPALERTTTNPNPRATSLLGPASTPSGGKGSDHPPPEAAPSLGGGGGPRTSTVTSISSADPLAVDPVAAAEAAAAAANNAKADGKKTYFQRSKRRGVPPPSSSARPATATAAPAVKAATVLAEPSRQDRDEKEDAAAAEEELKGPENSNDSVPGKPKKSGSASGSGSLPEAVKSAAGAPSGDGGRNRGNGAGPGGAAAVGPDNPECLLVFHSVKAGLGGGDAVLASVRTLVPARTVVGVRPATATEVSVAGVQGHRGGGSSVGSTLVMEFSSALNARRAWEEVEKEAEQLVAAARVTRTDHHAPFRAKLYPSAPPVDDGGGSGGSGGGGGLVDVVRDNWDDSSEDEDEEPVDGARDSVRDEGGDDETERNEEPRLQDSHEDEDQAQGEAALQVGQLGDQGETLATFRRSGDDGGAGGGRPPRTPREAEAYGGSTAREPAEEGPGQES</sequence>
<feature type="compositionally biased region" description="Basic and acidic residues" evidence="2">
    <location>
        <begin position="1115"/>
        <end position="1124"/>
    </location>
</feature>
<dbReference type="OrthoDB" id="3838338at2759"/>
<proteinExistence type="predicted"/>
<feature type="compositionally biased region" description="Basic and acidic residues" evidence="2">
    <location>
        <begin position="45"/>
        <end position="55"/>
    </location>
</feature>
<dbReference type="GO" id="GO:0008270">
    <property type="term" value="F:zinc ion binding"/>
    <property type="evidence" value="ECO:0007669"/>
    <property type="project" value="UniProtKB-KW"/>
</dbReference>
<dbReference type="PROSITE" id="PS50089">
    <property type="entry name" value="ZF_RING_2"/>
    <property type="match status" value="1"/>
</dbReference>
<dbReference type="STRING" id="2880.D8LKN7"/>